<dbReference type="Proteomes" id="UP000189701">
    <property type="component" value="Unplaced"/>
</dbReference>
<gene>
    <name evidence="2" type="primary">LOC104238647</name>
</gene>
<dbReference type="PANTHER" id="PTHR31871">
    <property type="entry name" value="OS02G0137100 PROTEIN"/>
    <property type="match status" value="1"/>
</dbReference>
<evidence type="ECO:0000313" key="2">
    <source>
        <dbReference type="RefSeq" id="XP_009791373.1"/>
    </source>
</evidence>
<accession>A0A1U7XKG0</accession>
<reference evidence="1" key="1">
    <citation type="journal article" date="2013" name="Genome Biol.">
        <title>Reference genomes and transcriptomes of Nicotiana sylvestris and Nicotiana tomentosiformis.</title>
        <authorList>
            <person name="Sierro N."/>
            <person name="Battey J.N."/>
            <person name="Ouadi S."/>
            <person name="Bovet L."/>
            <person name="Goepfert S."/>
            <person name="Bakaher N."/>
            <person name="Peitsch M.C."/>
            <person name="Ivanov N.V."/>
        </authorList>
    </citation>
    <scope>NUCLEOTIDE SEQUENCE [LARGE SCALE GENOMIC DNA]</scope>
</reference>
<reference evidence="2" key="2">
    <citation type="submission" date="2025-08" db="UniProtKB">
        <authorList>
            <consortium name="RefSeq"/>
        </authorList>
    </citation>
    <scope>IDENTIFICATION</scope>
    <source>
        <tissue evidence="2">Leaf</tissue>
    </source>
</reference>
<dbReference type="Pfam" id="PF09713">
    <property type="entry name" value="A_thal_3526"/>
    <property type="match status" value="1"/>
</dbReference>
<dbReference type="InterPro" id="IPR006476">
    <property type="entry name" value="CHP01589_pln"/>
</dbReference>
<keyword evidence="1" id="KW-1185">Reference proteome</keyword>
<dbReference type="PANTHER" id="PTHR31871:SF22">
    <property type="entry name" value="LOB DOMAIN-CONTAINING PROTEIN"/>
    <property type="match status" value="1"/>
</dbReference>
<dbReference type="RefSeq" id="XP_009791373.1">
    <property type="nucleotide sequence ID" value="XM_009793071.1"/>
</dbReference>
<name>A0A1U7XKG0_NICSY</name>
<sequence>MSSGDGRIVTSEDIEMVQNRIEQCLRHYMSQKEVLETLFIQEKIEPGFTELVWLKLEEENQEFFQAYHLKLMVKEQIMEFNRLLAEQVKMTHQLPSLAFQYFCNNNNNNNKPCVIPQMGSEEGSVYADHCYLVKVESLFPTFQYFCT</sequence>
<organism evidence="1 2">
    <name type="scientific">Nicotiana sylvestris</name>
    <name type="common">Wood tobacco</name>
    <name type="synonym">South American tobacco</name>
    <dbReference type="NCBI Taxonomy" id="4096"/>
    <lineage>
        <taxon>Eukaryota</taxon>
        <taxon>Viridiplantae</taxon>
        <taxon>Streptophyta</taxon>
        <taxon>Embryophyta</taxon>
        <taxon>Tracheophyta</taxon>
        <taxon>Spermatophyta</taxon>
        <taxon>Magnoliopsida</taxon>
        <taxon>eudicotyledons</taxon>
        <taxon>Gunneridae</taxon>
        <taxon>Pentapetalae</taxon>
        <taxon>asterids</taxon>
        <taxon>lamiids</taxon>
        <taxon>Solanales</taxon>
        <taxon>Solanaceae</taxon>
        <taxon>Nicotianoideae</taxon>
        <taxon>Nicotianeae</taxon>
        <taxon>Nicotiana</taxon>
    </lineage>
</organism>
<dbReference type="NCBIfam" id="TIGR01589">
    <property type="entry name" value="A_thal_3526"/>
    <property type="match status" value="1"/>
</dbReference>
<proteinExistence type="predicted"/>
<protein>
    <submittedName>
        <fullName evidence="2">Uncharacterized protein LOC104238647 isoform X2</fullName>
    </submittedName>
</protein>
<evidence type="ECO:0000313" key="1">
    <source>
        <dbReference type="Proteomes" id="UP000189701"/>
    </source>
</evidence>
<dbReference type="AlphaFoldDB" id="A0A1U7XKG0"/>